<dbReference type="InterPro" id="IPR000073">
    <property type="entry name" value="AB_hydrolase_1"/>
</dbReference>
<protein>
    <submittedName>
        <fullName evidence="4">Aminopeptidase</fullName>
    </submittedName>
</protein>
<evidence type="ECO:0000259" key="3">
    <source>
        <dbReference type="Pfam" id="PF00561"/>
    </source>
</evidence>
<reference evidence="5" key="1">
    <citation type="journal article" date="2019" name="Int. J. Syst. Evol. Microbiol.">
        <title>The Global Catalogue of Microorganisms (GCM) 10K type strain sequencing project: providing services to taxonomists for standard genome sequencing and annotation.</title>
        <authorList>
            <consortium name="The Broad Institute Genomics Platform"/>
            <consortium name="The Broad Institute Genome Sequencing Center for Infectious Disease"/>
            <person name="Wu L."/>
            <person name="Ma J."/>
        </authorList>
    </citation>
    <scope>NUCLEOTIDE SEQUENCE [LARGE SCALE GENOMIC DNA]</scope>
    <source>
        <strain evidence="5">NBRC 113072</strain>
    </source>
</reference>
<name>A0ABQ6IXB9_9MICO</name>
<dbReference type="Pfam" id="PF00561">
    <property type="entry name" value="Abhydrolase_1"/>
    <property type="match status" value="1"/>
</dbReference>
<dbReference type="Proteomes" id="UP001157126">
    <property type="component" value="Unassembled WGS sequence"/>
</dbReference>
<dbReference type="GO" id="GO:0004177">
    <property type="term" value="F:aminopeptidase activity"/>
    <property type="evidence" value="ECO:0007669"/>
    <property type="project" value="UniProtKB-KW"/>
</dbReference>
<comment type="caution">
    <text evidence="4">The sequence shown here is derived from an EMBL/GenBank/DDBJ whole genome shotgun (WGS) entry which is preliminary data.</text>
</comment>
<dbReference type="PRINTS" id="PR00793">
    <property type="entry name" value="PROAMNOPTASE"/>
</dbReference>
<keyword evidence="5" id="KW-1185">Reference proteome</keyword>
<proteinExistence type="inferred from homology"/>
<gene>
    <name evidence="4" type="ORF">GCM10025883_33840</name>
</gene>
<evidence type="ECO:0000313" key="5">
    <source>
        <dbReference type="Proteomes" id="UP001157126"/>
    </source>
</evidence>
<evidence type="ECO:0000256" key="1">
    <source>
        <dbReference type="ARBA" id="ARBA00010088"/>
    </source>
</evidence>
<dbReference type="SUPFAM" id="SSF53474">
    <property type="entry name" value="alpha/beta-Hydrolases"/>
    <property type="match status" value="1"/>
</dbReference>
<keyword evidence="2" id="KW-0378">Hydrolase</keyword>
<dbReference type="InterPro" id="IPR029058">
    <property type="entry name" value="AB_hydrolase_fold"/>
</dbReference>
<organism evidence="4 5">
    <name type="scientific">Mobilicoccus caccae</name>
    <dbReference type="NCBI Taxonomy" id="1859295"/>
    <lineage>
        <taxon>Bacteria</taxon>
        <taxon>Bacillati</taxon>
        <taxon>Actinomycetota</taxon>
        <taxon>Actinomycetes</taxon>
        <taxon>Micrococcales</taxon>
        <taxon>Dermatophilaceae</taxon>
        <taxon>Mobilicoccus</taxon>
    </lineage>
</organism>
<feature type="domain" description="AB hydrolase-1" evidence="3">
    <location>
        <begin position="52"/>
        <end position="179"/>
    </location>
</feature>
<dbReference type="InterPro" id="IPR051601">
    <property type="entry name" value="Serine_prot/Carboxylest_S33"/>
</dbReference>
<dbReference type="PANTHER" id="PTHR43248:SF2">
    <property type="entry name" value="PROLYL AMINOPEPTIDASE"/>
    <property type="match status" value="1"/>
</dbReference>
<accession>A0ABQ6IXB9</accession>
<dbReference type="Gene3D" id="3.40.50.1820">
    <property type="entry name" value="alpha/beta hydrolase"/>
    <property type="match status" value="1"/>
</dbReference>
<dbReference type="EMBL" id="BSUO01000001">
    <property type="protein sequence ID" value="GMA41339.1"/>
    <property type="molecule type" value="Genomic_DNA"/>
</dbReference>
<dbReference type="PANTHER" id="PTHR43248">
    <property type="entry name" value="2-SUCCINYL-6-HYDROXY-2,4-CYCLOHEXADIENE-1-CARBOXYLATE SYNTHASE"/>
    <property type="match status" value="1"/>
</dbReference>
<sequence>MSQPTSEYSVLPGLRVRDHRIEVPLVHDDPARGTIEVYAREVAAPDGTDRPFLVFLQGGPGCEAPRPSGFPSSPPWLERALADYCVLMLDQRGTGRSTPFGEADLTGDGAPDAAGLAEQLTHYRADAIVADAEAMREHLGVQRWSLLGQSFGGFTSLHYLSTHADHLAEVYFTGGLPPVGRPVDEVYARTYGHMARKSELFYRRHPGARERMVEVLAACERGEVRLPNGDVVTPRWFRTLGHLLGGTGGSDHLAHLLEGDVRAPWFRHDLAGLLPFGGRNPLYAVVHESSYCDGGPTDWSAARTYPEAFAEDETLLTGEHLYPWHFEVSSELAPFAQVAGCVAEVDWPRLYDADVLRSVNVPCAAAIYADDVYVDREFSEQTAALLPNMRPWITNEYEHNGLRIGGGTILDRLIRLAKDR</sequence>
<evidence type="ECO:0000313" key="4">
    <source>
        <dbReference type="EMBL" id="GMA41339.1"/>
    </source>
</evidence>
<keyword evidence="4" id="KW-0645">Protease</keyword>
<keyword evidence="4" id="KW-0031">Aminopeptidase</keyword>
<dbReference type="RefSeq" id="WP_284304891.1">
    <property type="nucleotide sequence ID" value="NZ_BSUO01000001.1"/>
</dbReference>
<dbReference type="InterPro" id="IPR002410">
    <property type="entry name" value="Peptidase_S33"/>
</dbReference>
<evidence type="ECO:0000256" key="2">
    <source>
        <dbReference type="ARBA" id="ARBA00022801"/>
    </source>
</evidence>
<comment type="similarity">
    <text evidence="1">Belongs to the peptidase S33 family.</text>
</comment>